<dbReference type="PANTHER" id="PTHR30572:SF15">
    <property type="entry name" value="ABC TRANSPORTER PERMEASE"/>
    <property type="match status" value="1"/>
</dbReference>
<keyword evidence="2" id="KW-1003">Cell membrane</keyword>
<accession>A0AAE3TBV7</accession>
<comment type="caution">
    <text evidence="9">The sequence shown here is derived from an EMBL/GenBank/DDBJ whole genome shotgun (WGS) entry which is preliminary data.</text>
</comment>
<comment type="subcellular location">
    <subcellularLocation>
        <location evidence="1">Cell membrane</location>
        <topology evidence="1">Multi-pass membrane protein</topology>
    </subcellularLocation>
</comment>
<dbReference type="EMBL" id="JARGDL010000002">
    <property type="protein sequence ID" value="MDF1610831.1"/>
    <property type="molecule type" value="Genomic_DNA"/>
</dbReference>
<gene>
    <name evidence="9" type="ORF">P0M35_01590</name>
</gene>
<dbReference type="Proteomes" id="UP001221302">
    <property type="component" value="Unassembled WGS sequence"/>
</dbReference>
<keyword evidence="5 6" id="KW-0472">Membrane</keyword>
<dbReference type="InterPro" id="IPR003838">
    <property type="entry name" value="ABC3_permease_C"/>
</dbReference>
<name>A0AAE3TBV7_9BACT</name>
<evidence type="ECO:0000256" key="5">
    <source>
        <dbReference type="ARBA" id="ARBA00023136"/>
    </source>
</evidence>
<keyword evidence="10" id="KW-1185">Reference proteome</keyword>
<evidence type="ECO:0000313" key="9">
    <source>
        <dbReference type="EMBL" id="MDF1610831.1"/>
    </source>
</evidence>
<keyword evidence="3 6" id="KW-0812">Transmembrane</keyword>
<dbReference type="RefSeq" id="WP_321534598.1">
    <property type="nucleotide sequence ID" value="NZ_JARGDL010000002.1"/>
</dbReference>
<protein>
    <submittedName>
        <fullName evidence="9">ABC transporter permease</fullName>
    </submittedName>
</protein>
<feature type="transmembrane region" description="Helical" evidence="6">
    <location>
        <begin position="20"/>
        <end position="43"/>
    </location>
</feature>
<feature type="transmembrane region" description="Helical" evidence="6">
    <location>
        <begin position="250"/>
        <end position="280"/>
    </location>
</feature>
<dbReference type="Pfam" id="PF12704">
    <property type="entry name" value="MacB_PCD"/>
    <property type="match status" value="1"/>
</dbReference>
<evidence type="ECO:0000256" key="4">
    <source>
        <dbReference type="ARBA" id="ARBA00022989"/>
    </source>
</evidence>
<dbReference type="InterPro" id="IPR025857">
    <property type="entry name" value="MacB_PCD"/>
</dbReference>
<evidence type="ECO:0000259" key="7">
    <source>
        <dbReference type="Pfam" id="PF02687"/>
    </source>
</evidence>
<dbReference type="GO" id="GO:0022857">
    <property type="term" value="F:transmembrane transporter activity"/>
    <property type="evidence" value="ECO:0007669"/>
    <property type="project" value="TreeGrafter"/>
</dbReference>
<feature type="domain" description="MacB-like periplasmic core" evidence="8">
    <location>
        <begin position="19"/>
        <end position="223"/>
    </location>
</feature>
<evidence type="ECO:0000256" key="3">
    <source>
        <dbReference type="ARBA" id="ARBA00022692"/>
    </source>
</evidence>
<evidence type="ECO:0000256" key="1">
    <source>
        <dbReference type="ARBA" id="ARBA00004651"/>
    </source>
</evidence>
<dbReference type="AlphaFoldDB" id="A0AAE3TBV7"/>
<evidence type="ECO:0000256" key="2">
    <source>
        <dbReference type="ARBA" id="ARBA00022475"/>
    </source>
</evidence>
<feature type="domain" description="ABC3 transporter permease C-terminal" evidence="7">
    <location>
        <begin position="261"/>
        <end position="382"/>
    </location>
</feature>
<dbReference type="GO" id="GO:0005886">
    <property type="term" value="C:plasma membrane"/>
    <property type="evidence" value="ECO:0007669"/>
    <property type="project" value="UniProtKB-SubCell"/>
</dbReference>
<evidence type="ECO:0000259" key="8">
    <source>
        <dbReference type="Pfam" id="PF12704"/>
    </source>
</evidence>
<sequence>MAIPFKYTFRNFRTRKLTTIITIVGISLVVFVFAAVLMMAYGVEKTLSVTGSKENIKVVRKSSQGEITSIVEGDLVNLIKTLPHIAKDSNDKQLISSEPVVIINLEIKTGGLSNISVRGIDQTAFQLRPNIKIVAGRNFNPLMRELIVGKAINKKFKDTNIGDKIKFAGDYWTVVGIFESEGNGFESEIWGDAVQLLNAFNRGSAVSTVTLKLDDMKYYDEFKRTFETDKRLKQFEIMTEQRFFEMQSEFLAIFIRVLGTFITVIFSFGAIIGAAITMYASVANRTVEIGTLRALGFSRRSILISFLVESLIIAITGAFAGLVLASSLQFFSLSTINWNSFAELSFSFALNSSIVISSLIFAIVMGILGGFLPALRAARLNIVNALRGG</sequence>
<organism evidence="9 10">
    <name type="scientific">Stygiobacter electus</name>
    <dbReference type="NCBI Taxonomy" id="3032292"/>
    <lineage>
        <taxon>Bacteria</taxon>
        <taxon>Pseudomonadati</taxon>
        <taxon>Ignavibacteriota</taxon>
        <taxon>Ignavibacteria</taxon>
        <taxon>Ignavibacteriales</taxon>
        <taxon>Melioribacteraceae</taxon>
        <taxon>Stygiobacter</taxon>
    </lineage>
</organism>
<feature type="transmembrane region" description="Helical" evidence="6">
    <location>
        <begin position="301"/>
        <end position="328"/>
    </location>
</feature>
<dbReference type="PANTHER" id="PTHR30572">
    <property type="entry name" value="MEMBRANE COMPONENT OF TRANSPORTER-RELATED"/>
    <property type="match status" value="1"/>
</dbReference>
<proteinExistence type="predicted"/>
<evidence type="ECO:0000313" key="10">
    <source>
        <dbReference type="Proteomes" id="UP001221302"/>
    </source>
</evidence>
<dbReference type="Pfam" id="PF02687">
    <property type="entry name" value="FtsX"/>
    <property type="match status" value="1"/>
</dbReference>
<keyword evidence="4 6" id="KW-1133">Transmembrane helix</keyword>
<feature type="transmembrane region" description="Helical" evidence="6">
    <location>
        <begin position="348"/>
        <end position="372"/>
    </location>
</feature>
<evidence type="ECO:0000256" key="6">
    <source>
        <dbReference type="SAM" id="Phobius"/>
    </source>
</evidence>
<reference evidence="9" key="1">
    <citation type="submission" date="2023-03" db="EMBL/GenBank/DDBJ databases">
        <title>Stygiobacter electus gen. nov., sp. nov., facultatively anaerobic thermotolerant bacterium of the class Ignavibacteria from a well of Yessentuki mineral water deposit.</title>
        <authorList>
            <person name="Podosokorskaya O.A."/>
            <person name="Elcheninov A.G."/>
            <person name="Petrova N.F."/>
            <person name="Zavarzina D.G."/>
            <person name="Kublanov I.V."/>
            <person name="Merkel A.Y."/>
        </authorList>
    </citation>
    <scope>NUCLEOTIDE SEQUENCE</scope>
    <source>
        <strain evidence="9">09-Me</strain>
    </source>
</reference>
<dbReference type="InterPro" id="IPR050250">
    <property type="entry name" value="Macrolide_Exporter_MacB"/>
</dbReference>